<feature type="transmembrane region" description="Helical" evidence="5">
    <location>
        <begin position="167"/>
        <end position="187"/>
    </location>
</feature>
<gene>
    <name evidence="7" type="ORF">AOG54_06925</name>
</gene>
<feature type="transmembrane region" description="Helical" evidence="5">
    <location>
        <begin position="21"/>
        <end position="45"/>
    </location>
</feature>
<feature type="transmembrane region" description="Helical" evidence="5">
    <location>
        <begin position="139"/>
        <end position="161"/>
    </location>
</feature>
<dbReference type="GO" id="GO:0046943">
    <property type="term" value="F:carboxylic acid transmembrane transporter activity"/>
    <property type="evidence" value="ECO:0007669"/>
    <property type="project" value="TreeGrafter"/>
</dbReference>
<feature type="transmembrane region" description="Helical" evidence="5">
    <location>
        <begin position="372"/>
        <end position="391"/>
    </location>
</feature>
<sequence length="431" mass="47900">MGGNAGNLSFGHWTRVDTWAFISFSMGMFLEAYIFGMSTIATGWVAMPASLRSLLLSWSPLWLIIGIIVSGPLSDKIGRKHVFYITMIMYGIAAIGIVFSDTYYLILLFLAILLFGSGGEMNTIMALSQEIMPTEHRSTTMLLELNFIPLGGVVLAAVSFSTASSSIFYQRFMIAITILIVLIVLIASRRYLPESFLWLASIGREDQAINDAIKYYGREEYLRRTMNKKELEDREDLDKTKHLGLKIFSTLTTAFAGTTGFGLIAYVLGPVFYPGLVALILLVSSVAAFGTGFIGFFGERISRRSMLLWGNVGALVFTIITYVTISSWTRYLIIFWFLVIALNAFVQLGYLAEDTLKSEVWATKSRGTLTAIIRFLGIGLYIPTIYLTASYNLNQYILFNIIVWVIGSAGAIAWFLFGKETGKGIPIEMAD</sequence>
<evidence type="ECO:0000256" key="4">
    <source>
        <dbReference type="ARBA" id="ARBA00023136"/>
    </source>
</evidence>
<dbReference type="Proteomes" id="UP000050320">
    <property type="component" value="Unassembled WGS sequence"/>
</dbReference>
<dbReference type="InterPro" id="IPR036259">
    <property type="entry name" value="MFS_trans_sf"/>
</dbReference>
<evidence type="ECO:0000259" key="6">
    <source>
        <dbReference type="PROSITE" id="PS50850"/>
    </source>
</evidence>
<evidence type="ECO:0000256" key="1">
    <source>
        <dbReference type="ARBA" id="ARBA00004141"/>
    </source>
</evidence>
<reference evidence="7 8" key="1">
    <citation type="submission" date="2015-09" db="EMBL/GenBank/DDBJ databases">
        <title>Heavy metals and arsenic resistance mechanisms in polyextremophilic archaea of the family Ferroplasmaceae.</title>
        <authorList>
            <person name="Bulaev A.G."/>
            <person name="Kanygina A.V."/>
        </authorList>
    </citation>
    <scope>NUCLEOTIDE SEQUENCE [LARGE SCALE GENOMIC DNA]</scope>
    <source>
        <strain evidence="7 8">VT</strain>
    </source>
</reference>
<feature type="transmembrane region" description="Helical" evidence="5">
    <location>
        <begin position="306"/>
        <end position="325"/>
    </location>
</feature>
<dbReference type="GO" id="GO:0005886">
    <property type="term" value="C:plasma membrane"/>
    <property type="evidence" value="ECO:0007669"/>
    <property type="project" value="TreeGrafter"/>
</dbReference>
<feature type="transmembrane region" description="Helical" evidence="5">
    <location>
        <begin position="51"/>
        <end position="69"/>
    </location>
</feature>
<accession>A0A0N8VKE6</accession>
<dbReference type="Gene3D" id="1.20.1250.20">
    <property type="entry name" value="MFS general substrate transporter like domains"/>
    <property type="match status" value="1"/>
</dbReference>
<feature type="domain" description="Major facilitator superfamily (MFS) profile" evidence="6">
    <location>
        <begin position="1"/>
        <end position="422"/>
    </location>
</feature>
<proteinExistence type="predicted"/>
<feature type="transmembrane region" description="Helical" evidence="5">
    <location>
        <begin position="81"/>
        <end position="99"/>
    </location>
</feature>
<dbReference type="OrthoDB" id="27170at2157"/>
<dbReference type="PROSITE" id="PS50850">
    <property type="entry name" value="MFS"/>
    <property type="match status" value="1"/>
</dbReference>
<feature type="transmembrane region" description="Helical" evidence="5">
    <location>
        <begin position="331"/>
        <end position="351"/>
    </location>
</feature>
<evidence type="ECO:0000256" key="3">
    <source>
        <dbReference type="ARBA" id="ARBA00022989"/>
    </source>
</evidence>
<evidence type="ECO:0000256" key="5">
    <source>
        <dbReference type="SAM" id="Phobius"/>
    </source>
</evidence>
<dbReference type="PROSITE" id="PS00216">
    <property type="entry name" value="SUGAR_TRANSPORT_1"/>
    <property type="match status" value="1"/>
</dbReference>
<keyword evidence="2 5" id="KW-0812">Transmembrane</keyword>
<dbReference type="InterPro" id="IPR005829">
    <property type="entry name" value="Sugar_transporter_CS"/>
</dbReference>
<dbReference type="PANTHER" id="PTHR23508:SF10">
    <property type="entry name" value="CARBOXYLIC ACID TRANSPORTER PROTEIN HOMOLOG"/>
    <property type="match status" value="1"/>
</dbReference>
<evidence type="ECO:0000313" key="7">
    <source>
        <dbReference type="EMBL" id="KQB33508.1"/>
    </source>
</evidence>
<keyword evidence="4 5" id="KW-0472">Membrane</keyword>
<dbReference type="PANTHER" id="PTHR23508">
    <property type="entry name" value="CARBOXYLIC ACID TRANSPORTER PROTEIN HOMOLOG"/>
    <property type="match status" value="1"/>
</dbReference>
<dbReference type="SUPFAM" id="SSF103473">
    <property type="entry name" value="MFS general substrate transporter"/>
    <property type="match status" value="1"/>
</dbReference>
<feature type="transmembrane region" description="Helical" evidence="5">
    <location>
        <begin position="272"/>
        <end position="294"/>
    </location>
</feature>
<evidence type="ECO:0000313" key="8">
    <source>
        <dbReference type="Proteomes" id="UP000050320"/>
    </source>
</evidence>
<feature type="transmembrane region" description="Helical" evidence="5">
    <location>
        <begin position="243"/>
        <end position="266"/>
    </location>
</feature>
<feature type="transmembrane region" description="Helical" evidence="5">
    <location>
        <begin position="105"/>
        <end position="127"/>
    </location>
</feature>
<feature type="transmembrane region" description="Helical" evidence="5">
    <location>
        <begin position="397"/>
        <end position="417"/>
    </location>
</feature>
<name>A0A0N8VKE6_9ARCH</name>
<dbReference type="AlphaFoldDB" id="A0A0N8VKE6"/>
<dbReference type="RefSeq" id="WP_055032647.1">
    <property type="nucleotide sequence ID" value="NZ_JBBYJF010000017.1"/>
</dbReference>
<dbReference type="InterPro" id="IPR020846">
    <property type="entry name" value="MFS_dom"/>
</dbReference>
<protein>
    <submittedName>
        <fullName evidence="7">MFS transporter</fullName>
    </submittedName>
</protein>
<dbReference type="InterPro" id="IPR005828">
    <property type="entry name" value="MFS_sugar_transport-like"/>
</dbReference>
<comment type="caution">
    <text evidence="7">The sequence shown here is derived from an EMBL/GenBank/DDBJ whole genome shotgun (WGS) entry which is preliminary data.</text>
</comment>
<evidence type="ECO:0000256" key="2">
    <source>
        <dbReference type="ARBA" id="ARBA00022692"/>
    </source>
</evidence>
<comment type="subcellular location">
    <subcellularLocation>
        <location evidence="1">Membrane</location>
        <topology evidence="1">Multi-pass membrane protein</topology>
    </subcellularLocation>
</comment>
<keyword evidence="8" id="KW-1185">Reference proteome</keyword>
<organism evidence="7 8">
    <name type="scientific">Acidiplasma aeolicum</name>
    <dbReference type="NCBI Taxonomy" id="507754"/>
    <lineage>
        <taxon>Archaea</taxon>
        <taxon>Methanobacteriati</taxon>
        <taxon>Thermoplasmatota</taxon>
        <taxon>Thermoplasmata</taxon>
        <taxon>Thermoplasmatales</taxon>
        <taxon>Ferroplasmaceae</taxon>
        <taxon>Acidiplasma</taxon>
    </lineage>
</organism>
<dbReference type="EMBL" id="LKBG01000292">
    <property type="protein sequence ID" value="KQB33508.1"/>
    <property type="molecule type" value="Genomic_DNA"/>
</dbReference>
<dbReference type="Pfam" id="PF00083">
    <property type="entry name" value="Sugar_tr"/>
    <property type="match status" value="1"/>
</dbReference>
<keyword evidence="3 5" id="KW-1133">Transmembrane helix</keyword>